<dbReference type="InterPro" id="IPR003798">
    <property type="entry name" value="DNA_recombination_RmuC"/>
</dbReference>
<dbReference type="Pfam" id="PF02646">
    <property type="entry name" value="RmuC"/>
    <property type="match status" value="1"/>
</dbReference>
<keyword evidence="1" id="KW-0175">Coiled coil</keyword>
<dbReference type="EMBL" id="UINC01001341">
    <property type="protein sequence ID" value="SUZ78121.1"/>
    <property type="molecule type" value="Genomic_DNA"/>
</dbReference>
<reference evidence="4" key="1">
    <citation type="submission" date="2018-05" db="EMBL/GenBank/DDBJ databases">
        <authorList>
            <person name="Lanie J.A."/>
            <person name="Ng W.-L."/>
            <person name="Kazmierczak K.M."/>
            <person name="Andrzejewski T.M."/>
            <person name="Davidsen T.M."/>
            <person name="Wayne K.J."/>
            <person name="Tettelin H."/>
            <person name="Glass J.I."/>
            <person name="Rusch D."/>
            <person name="Podicherti R."/>
            <person name="Tsui H.-C.T."/>
            <person name="Winkler M.E."/>
        </authorList>
    </citation>
    <scope>NUCLEOTIDE SEQUENCE</scope>
</reference>
<evidence type="ECO:0000313" key="4">
    <source>
        <dbReference type="EMBL" id="SUZ78121.1"/>
    </source>
</evidence>
<dbReference type="PANTHER" id="PTHR30563:SF0">
    <property type="entry name" value="DNA RECOMBINATION PROTEIN RMUC"/>
    <property type="match status" value="1"/>
</dbReference>
<organism evidence="4">
    <name type="scientific">marine metagenome</name>
    <dbReference type="NCBI Taxonomy" id="408172"/>
    <lineage>
        <taxon>unclassified sequences</taxon>
        <taxon>metagenomes</taxon>
        <taxon>ecological metagenomes</taxon>
    </lineage>
</organism>
<dbReference type="PANTHER" id="PTHR30563">
    <property type="entry name" value="DNA RECOMBINATION PROTEIN RMUC"/>
    <property type="match status" value="1"/>
</dbReference>
<protein>
    <recommendedName>
        <fullName evidence="5">DNA recombination protein RmuC</fullName>
    </recommendedName>
</protein>
<evidence type="ECO:0000256" key="2">
    <source>
        <dbReference type="ARBA" id="ARBA00023172"/>
    </source>
</evidence>
<name>A0A381QFM1_9ZZZZ</name>
<accession>A0A381QFM1</accession>
<keyword evidence="3" id="KW-0812">Transmembrane</keyword>
<gene>
    <name evidence="4" type="ORF">METZ01_LOCUS30975</name>
</gene>
<evidence type="ECO:0000256" key="1">
    <source>
        <dbReference type="ARBA" id="ARBA00023054"/>
    </source>
</evidence>
<proteinExistence type="predicted"/>
<keyword evidence="3" id="KW-1133">Transmembrane helix</keyword>
<feature type="transmembrane region" description="Helical" evidence="3">
    <location>
        <begin position="13"/>
        <end position="32"/>
    </location>
</feature>
<evidence type="ECO:0008006" key="5">
    <source>
        <dbReference type="Google" id="ProtNLM"/>
    </source>
</evidence>
<dbReference type="GO" id="GO:0006310">
    <property type="term" value="P:DNA recombination"/>
    <property type="evidence" value="ECO:0007669"/>
    <property type="project" value="UniProtKB-KW"/>
</dbReference>
<dbReference type="AlphaFoldDB" id="A0A381QFM1"/>
<feature type="non-terminal residue" evidence="4">
    <location>
        <position position="1"/>
    </location>
</feature>
<keyword evidence="3" id="KW-0472">Membrane</keyword>
<evidence type="ECO:0000256" key="3">
    <source>
        <dbReference type="SAM" id="Phobius"/>
    </source>
</evidence>
<keyword evidence="2" id="KW-0233">DNA recombination</keyword>
<sequence>VCRFLAVNVILEITLAFIVGALVGGFSIFKLLPGFLNSIFRETARSELSEIQQEVTGQQKEDEDDIKKRLQALDATIISAAKTWTTSATGLATEVRDLTKSHAKWTEALSNPGEQGALAEESLKVMLQTAGFVEGVNFAEQQTATTEEGKYRPDVYVYTIDEGVIIIDSKAPVKLYKEAIETEDKAQKKKKLKQHANNVLDHAKSLGKKDYSQAVKKTTPDFVIMYMPNVSIYMSAVEQIPDIVEQAAKHRVMICPPSLVYAALKTIMLTWNQQKVYENAENIKTQATELHTRLRIFYDFFFGIGDKLKSAVDSYNKGLNSWEKRLMPKIRQIEEMGIADSTRKIESATSVEVRPNLLRNEENTNDDG</sequence>